<reference evidence="3" key="1">
    <citation type="journal article" date="2020" name="Stud. Mycol.">
        <title>101 Dothideomycetes genomes: a test case for predicting lifestyles and emergence of pathogens.</title>
        <authorList>
            <person name="Haridas S."/>
            <person name="Albert R."/>
            <person name="Binder M."/>
            <person name="Bloem J."/>
            <person name="Labutti K."/>
            <person name="Salamov A."/>
            <person name="Andreopoulos B."/>
            <person name="Baker S."/>
            <person name="Barry K."/>
            <person name="Bills G."/>
            <person name="Bluhm B."/>
            <person name="Cannon C."/>
            <person name="Castanera R."/>
            <person name="Culley D."/>
            <person name="Daum C."/>
            <person name="Ezra D."/>
            <person name="Gonzalez J."/>
            <person name="Henrissat B."/>
            <person name="Kuo A."/>
            <person name="Liang C."/>
            <person name="Lipzen A."/>
            <person name="Lutzoni F."/>
            <person name="Magnuson J."/>
            <person name="Mondo S."/>
            <person name="Nolan M."/>
            <person name="Ohm R."/>
            <person name="Pangilinan J."/>
            <person name="Park H.-J."/>
            <person name="Ramirez L."/>
            <person name="Alfaro M."/>
            <person name="Sun H."/>
            <person name="Tritt A."/>
            <person name="Yoshinaga Y."/>
            <person name="Zwiers L.-H."/>
            <person name="Turgeon B."/>
            <person name="Goodwin S."/>
            <person name="Spatafora J."/>
            <person name="Crous P."/>
            <person name="Grigoriev I."/>
        </authorList>
    </citation>
    <scope>NUCLEOTIDE SEQUENCE</scope>
    <source>
        <strain evidence="3">CBS 133067</strain>
    </source>
</reference>
<sequence>MFKSALLSTVFNTLFAVCEIIPLVVQTTPPASASTIVPLDFLSYSIEFSFWGDYAGFNATNEFTNNLIGNLKTETGQDLIIRVGGATQDRTTYIASQKQPIINNWDYTYNLDQPKNSTIGPSFWRSFNRLSSTKYIFGLNFFKNDSTFMQNLYGEVSESRKNIPTEKLYLFELGNENDVGTGNGFRPANWTQKDYVNEWVYRTEHLQSKNNDKLRFYAPSFAGLGNDVFSPITVWNSTYDYDQDGWIAEVSQHGYVTFATRNPTLASDIMNHTTTSRFVAPFVNLNNFHTSHGRIFTIGETNSVAGQGAFNVSDVFGSALWGIDFSLLSAANNITRLHFHQGTAYRYASWQPVTVNGTAPLTKPPYYGNIFVARFIGSSNNTQIMNYPLDGESNVAYAAYDGGKLARMAFLNMDIYNLTASAGAPKPSNTFVFNAPSWATSAEVTKLTAPEATSNTTITFGGYSYDYNLAKGRPVKVSNGTSMIMPNNGVFSVEVAASEAVIVALQ</sequence>
<evidence type="ECO:0000313" key="4">
    <source>
        <dbReference type="Proteomes" id="UP000799772"/>
    </source>
</evidence>
<dbReference type="PANTHER" id="PTHR36183">
    <property type="entry name" value="BETA-GLUCURONIDASE"/>
    <property type="match status" value="1"/>
</dbReference>
<accession>A0A9P4IF48</accession>
<organism evidence="3 4">
    <name type="scientific">Rhizodiscina lignyota</name>
    <dbReference type="NCBI Taxonomy" id="1504668"/>
    <lineage>
        <taxon>Eukaryota</taxon>
        <taxon>Fungi</taxon>
        <taxon>Dikarya</taxon>
        <taxon>Ascomycota</taxon>
        <taxon>Pezizomycotina</taxon>
        <taxon>Dothideomycetes</taxon>
        <taxon>Pleosporomycetidae</taxon>
        <taxon>Aulographales</taxon>
        <taxon>Rhizodiscinaceae</taxon>
        <taxon>Rhizodiscina</taxon>
    </lineage>
</organism>
<evidence type="ECO:0000259" key="2">
    <source>
        <dbReference type="Pfam" id="PF16862"/>
    </source>
</evidence>
<dbReference type="Proteomes" id="UP000799772">
    <property type="component" value="Unassembled WGS sequence"/>
</dbReference>
<dbReference type="InterPro" id="IPR017853">
    <property type="entry name" value="GH"/>
</dbReference>
<dbReference type="SUPFAM" id="SSF51445">
    <property type="entry name" value="(Trans)glycosidases"/>
    <property type="match status" value="1"/>
</dbReference>
<feature type="signal peptide" evidence="1">
    <location>
        <begin position="1"/>
        <end position="33"/>
    </location>
</feature>
<evidence type="ECO:0000313" key="3">
    <source>
        <dbReference type="EMBL" id="KAF2098183.1"/>
    </source>
</evidence>
<name>A0A9P4IF48_9PEZI</name>
<keyword evidence="1" id="KW-0732">Signal</keyword>
<proteinExistence type="predicted"/>
<dbReference type="OrthoDB" id="2831684at2759"/>
<dbReference type="Pfam" id="PF16862">
    <property type="entry name" value="Glyco_hydro_79C"/>
    <property type="match status" value="1"/>
</dbReference>
<evidence type="ECO:0000256" key="1">
    <source>
        <dbReference type="SAM" id="SignalP"/>
    </source>
</evidence>
<dbReference type="PANTHER" id="PTHR36183:SF2">
    <property type="entry name" value="BETA-GLUCURONIDASE C-TERMINAL DOMAIN-CONTAINING PROTEIN"/>
    <property type="match status" value="1"/>
</dbReference>
<feature type="domain" description="Beta-glucuronidase C-terminal" evidence="2">
    <location>
        <begin position="396"/>
        <end position="502"/>
    </location>
</feature>
<feature type="chain" id="PRO_5040389596" evidence="1">
    <location>
        <begin position="34"/>
        <end position="506"/>
    </location>
</feature>
<keyword evidence="4" id="KW-1185">Reference proteome</keyword>
<gene>
    <name evidence="3" type="ORF">NA57DRAFT_66580</name>
</gene>
<protein>
    <submittedName>
        <fullName evidence="3">Family 79 glycoside hydrolase</fullName>
    </submittedName>
</protein>
<dbReference type="InterPro" id="IPR013780">
    <property type="entry name" value="Glyco_hydro_b"/>
</dbReference>
<comment type="caution">
    <text evidence="3">The sequence shown here is derived from an EMBL/GenBank/DDBJ whole genome shotgun (WGS) entry which is preliminary data.</text>
</comment>
<dbReference type="EMBL" id="ML978127">
    <property type="protein sequence ID" value="KAF2098183.1"/>
    <property type="molecule type" value="Genomic_DNA"/>
</dbReference>
<dbReference type="InterPro" id="IPR031728">
    <property type="entry name" value="GlcAase_C"/>
</dbReference>
<dbReference type="Gene3D" id="3.20.20.80">
    <property type="entry name" value="Glycosidases"/>
    <property type="match status" value="1"/>
</dbReference>
<keyword evidence="3" id="KW-0378">Hydrolase</keyword>
<dbReference type="Gene3D" id="2.60.40.1180">
    <property type="entry name" value="Golgi alpha-mannosidase II"/>
    <property type="match status" value="1"/>
</dbReference>
<dbReference type="AlphaFoldDB" id="A0A9P4IF48"/>
<dbReference type="InterPro" id="IPR052974">
    <property type="entry name" value="GH79_Enzymes"/>
</dbReference>
<dbReference type="GO" id="GO:0016787">
    <property type="term" value="F:hydrolase activity"/>
    <property type="evidence" value="ECO:0007669"/>
    <property type="project" value="UniProtKB-KW"/>
</dbReference>